<dbReference type="OMA" id="WFIRGIQ"/>
<dbReference type="GeneID" id="19116587"/>
<dbReference type="EMBL" id="KB445555">
    <property type="protein sequence ID" value="EMC96494.1"/>
    <property type="molecule type" value="Genomic_DNA"/>
</dbReference>
<feature type="transmembrane region" description="Helical" evidence="2">
    <location>
        <begin position="15"/>
        <end position="34"/>
    </location>
</feature>
<dbReference type="STRING" id="717646.M2NBI1"/>
<feature type="transmembrane region" description="Helical" evidence="2">
    <location>
        <begin position="155"/>
        <end position="177"/>
    </location>
</feature>
<evidence type="ECO:0000313" key="4">
    <source>
        <dbReference type="Proteomes" id="UP000011761"/>
    </source>
</evidence>
<feature type="region of interest" description="Disordered" evidence="1">
    <location>
        <begin position="182"/>
        <end position="214"/>
    </location>
</feature>
<sequence length="305" mass="31671">MGIVKGGALRLLQSGLYAIEFLCAAIILGIYSYFLSVLADRHLPIATWKRAVEGLSGAACLYLIFATILTCCLGGVEVFAFIAMVLDVLFFGAMIAIAILTRSGASKCSGYVTTPLGNGQASSSTGGFGNGGSDSGENNATYSVILRTACKLNTACFAVALIAAVLFLVTAVMQIALVRHHKKEKRYGPSPSNNYTSGPGKRRGMFGRKNKKHNATHEAELGAAGVGAGAGGLAAGQHDTRPSHETGYTGSTVAAPGTASYDKVDAHHGHQPHGTHGGYYTQPQGTGVNPYGYDNSRTAGTATNY</sequence>
<feature type="region of interest" description="Disordered" evidence="1">
    <location>
        <begin position="230"/>
        <end position="256"/>
    </location>
</feature>
<feature type="compositionally biased region" description="Basic residues" evidence="1">
    <location>
        <begin position="200"/>
        <end position="214"/>
    </location>
</feature>
<dbReference type="AlphaFoldDB" id="M2NBI1"/>
<proteinExistence type="predicted"/>
<feature type="transmembrane region" description="Helical" evidence="2">
    <location>
        <begin position="55"/>
        <end position="76"/>
    </location>
</feature>
<feature type="transmembrane region" description="Helical" evidence="2">
    <location>
        <begin position="82"/>
        <end position="101"/>
    </location>
</feature>
<dbReference type="KEGG" id="bcom:BAUCODRAFT_70359"/>
<dbReference type="OrthoDB" id="5342507at2759"/>
<reference evidence="3 4" key="1">
    <citation type="journal article" date="2012" name="PLoS Pathog.">
        <title>Diverse lifestyles and strategies of plant pathogenesis encoded in the genomes of eighteen Dothideomycetes fungi.</title>
        <authorList>
            <person name="Ohm R.A."/>
            <person name="Feau N."/>
            <person name="Henrissat B."/>
            <person name="Schoch C.L."/>
            <person name="Horwitz B.A."/>
            <person name="Barry K.W."/>
            <person name="Condon B.J."/>
            <person name="Copeland A.C."/>
            <person name="Dhillon B."/>
            <person name="Glaser F."/>
            <person name="Hesse C.N."/>
            <person name="Kosti I."/>
            <person name="LaButti K."/>
            <person name="Lindquist E.A."/>
            <person name="Lucas S."/>
            <person name="Salamov A.A."/>
            <person name="Bradshaw R.E."/>
            <person name="Ciuffetti L."/>
            <person name="Hamelin R.C."/>
            <person name="Kema G.H.J."/>
            <person name="Lawrence C."/>
            <person name="Scott J.A."/>
            <person name="Spatafora J.W."/>
            <person name="Turgeon B.G."/>
            <person name="de Wit P.J.G.M."/>
            <person name="Zhong S."/>
            <person name="Goodwin S.B."/>
            <person name="Grigoriev I.V."/>
        </authorList>
    </citation>
    <scope>NUCLEOTIDE SEQUENCE [LARGE SCALE GENOMIC DNA]</scope>
    <source>
        <strain evidence="3 4">UAMH 10762</strain>
    </source>
</reference>
<accession>M2NBI1</accession>
<evidence type="ECO:0000256" key="1">
    <source>
        <dbReference type="SAM" id="MobiDB-lite"/>
    </source>
</evidence>
<organism evidence="3 4">
    <name type="scientific">Baudoinia panamericana (strain UAMH 10762)</name>
    <name type="common">Angels' share fungus</name>
    <name type="synonym">Baudoinia compniacensis (strain UAMH 10762)</name>
    <dbReference type="NCBI Taxonomy" id="717646"/>
    <lineage>
        <taxon>Eukaryota</taxon>
        <taxon>Fungi</taxon>
        <taxon>Dikarya</taxon>
        <taxon>Ascomycota</taxon>
        <taxon>Pezizomycotina</taxon>
        <taxon>Dothideomycetes</taxon>
        <taxon>Dothideomycetidae</taxon>
        <taxon>Mycosphaerellales</taxon>
        <taxon>Teratosphaeriaceae</taxon>
        <taxon>Baudoinia</taxon>
    </lineage>
</organism>
<dbReference type="RefSeq" id="XP_007676310.1">
    <property type="nucleotide sequence ID" value="XM_007678120.1"/>
</dbReference>
<evidence type="ECO:0008006" key="5">
    <source>
        <dbReference type="Google" id="ProtNLM"/>
    </source>
</evidence>
<dbReference type="eggNOG" id="ENOG502SP9C">
    <property type="taxonomic scope" value="Eukaryota"/>
</dbReference>
<keyword evidence="2" id="KW-0812">Transmembrane</keyword>
<keyword evidence="2" id="KW-0472">Membrane</keyword>
<dbReference type="HOGENOM" id="CLU_057540_1_0_1"/>
<name>M2NBI1_BAUPA</name>
<gene>
    <name evidence="3" type="ORF">BAUCODRAFT_70359</name>
</gene>
<evidence type="ECO:0000256" key="2">
    <source>
        <dbReference type="SAM" id="Phobius"/>
    </source>
</evidence>
<keyword evidence="4" id="KW-1185">Reference proteome</keyword>
<protein>
    <recommendedName>
        <fullName evidence="5">MARVEL domain-containing protein</fullName>
    </recommendedName>
</protein>
<keyword evidence="2" id="KW-1133">Transmembrane helix</keyword>
<evidence type="ECO:0000313" key="3">
    <source>
        <dbReference type="EMBL" id="EMC96494.1"/>
    </source>
</evidence>
<dbReference type="Proteomes" id="UP000011761">
    <property type="component" value="Unassembled WGS sequence"/>
</dbReference>